<sequence>MLSSTAEDEEIEGECDDAQWGHDCPVSCLCHISTYDDLPMKRWLIDTVPNNGRPFNPTLHPNEALYEDEAQLFKAPYESEETLKMAMCVFQQETAVDMLLSSLPSDTQVLTILQGRDSGNISLEASHMHGLEDLIALDIQGYNYEKSDHQAEHVSSTQNNKLTELPLGIFNNVPAKMIRLEGNPWHCSCAMKDWQPAAINKIKQQIKEVCQFQYDKGRPVKEPQYLPPFVHKQKKWNYSRLINHKFNSNCCTVEIWGKASIGVYLWKHILNGETEKLQGGLVYYGNKTIDDISFNFRFGPGIIQSTVPSDVEFVVLVLNGRSKDKIAISKVWLEYLPLYKKLRGAIVLLLGDERCDNDWLLPYMKSRGGILNAAFMVYDSTLVDNIEFYQWPLGVAAYRKFPHVLPEQVDTTSSRSHVCNFLGTLYENSSRHVLMSVIHTWGLEEDCIILGRMKWQPLETKETLETYIKALLNSDLTLSPVGMNTECYRIYEAMSLGSVPVVEEVVTPGHCDHNSFNSPLRLLKEYGAPVYYIKDWRGLPTLIQHDAQLTLEEKIERRISVIQWYKGFKDTMKRKFVGVVKNKFFIDVPLFT</sequence>
<dbReference type="Pfam" id="PF24785">
    <property type="entry name" value="RXYLT1_C"/>
    <property type="match status" value="1"/>
</dbReference>
<dbReference type="GO" id="GO:0005794">
    <property type="term" value="C:Golgi apparatus"/>
    <property type="evidence" value="ECO:0007669"/>
    <property type="project" value="TreeGrafter"/>
</dbReference>
<gene>
    <name evidence="3" type="ORF">TGEB3V08_LOCUS7029</name>
</gene>
<accession>A0A7R9PNI2</accession>
<dbReference type="CDD" id="cd21099">
    <property type="entry name" value="RXYLT1-like"/>
    <property type="match status" value="1"/>
</dbReference>
<feature type="domain" description="RXYLT1 N-terminal" evidence="2">
    <location>
        <begin position="253"/>
        <end position="392"/>
    </location>
</feature>
<reference evidence="3" key="1">
    <citation type="submission" date="2020-11" db="EMBL/GenBank/DDBJ databases">
        <authorList>
            <person name="Tran Van P."/>
        </authorList>
    </citation>
    <scope>NUCLEOTIDE SEQUENCE</scope>
</reference>
<evidence type="ECO:0000259" key="2">
    <source>
        <dbReference type="Pfam" id="PF24786"/>
    </source>
</evidence>
<dbReference type="AlphaFoldDB" id="A0A7R9PNI2"/>
<feature type="domain" description="RXYLT1 C-terminal" evidence="1">
    <location>
        <begin position="398"/>
        <end position="585"/>
    </location>
</feature>
<proteinExistence type="predicted"/>
<dbReference type="PANTHER" id="PTHR15576:SF1">
    <property type="entry name" value="RIBITOL-5-PHOSPHATE XYLOSYLTRANSFERASE 1"/>
    <property type="match status" value="1"/>
</dbReference>
<dbReference type="PANTHER" id="PTHR15576">
    <property type="entry name" value="RIBITOL-5-PHOSPHATE XYLOSYLTRANSFERASE 1"/>
    <property type="match status" value="1"/>
</dbReference>
<evidence type="ECO:0000313" key="3">
    <source>
        <dbReference type="EMBL" id="CAD7598329.1"/>
    </source>
</evidence>
<dbReference type="InterPro" id="IPR057539">
    <property type="entry name" value="RXYLT1_N"/>
</dbReference>
<dbReference type="EMBL" id="OE842025">
    <property type="protein sequence ID" value="CAD7598329.1"/>
    <property type="molecule type" value="Genomic_DNA"/>
</dbReference>
<dbReference type="InterPro" id="IPR055286">
    <property type="entry name" value="RXYLT1-like"/>
</dbReference>
<dbReference type="Gene3D" id="3.80.10.10">
    <property type="entry name" value="Ribonuclease Inhibitor"/>
    <property type="match status" value="1"/>
</dbReference>
<dbReference type="Pfam" id="PF24786">
    <property type="entry name" value="RXYLT1_N"/>
    <property type="match status" value="1"/>
</dbReference>
<dbReference type="InterPro" id="IPR057538">
    <property type="entry name" value="RXYLT1_C"/>
</dbReference>
<protein>
    <submittedName>
        <fullName evidence="3">Uncharacterized protein</fullName>
    </submittedName>
</protein>
<name>A0A7R9PNI2_TIMGE</name>
<dbReference type="SUPFAM" id="SSF52058">
    <property type="entry name" value="L domain-like"/>
    <property type="match status" value="1"/>
</dbReference>
<dbReference type="InterPro" id="IPR032675">
    <property type="entry name" value="LRR_dom_sf"/>
</dbReference>
<dbReference type="GO" id="GO:0120053">
    <property type="term" value="F:ribitol beta-1,4-xylosyltransferase activity"/>
    <property type="evidence" value="ECO:0007669"/>
    <property type="project" value="InterPro"/>
</dbReference>
<evidence type="ECO:0000259" key="1">
    <source>
        <dbReference type="Pfam" id="PF24785"/>
    </source>
</evidence>
<dbReference type="GO" id="GO:0035269">
    <property type="term" value="P:protein O-linked glycosylation via mannose"/>
    <property type="evidence" value="ECO:0007669"/>
    <property type="project" value="InterPro"/>
</dbReference>
<organism evidence="3">
    <name type="scientific">Timema genevievae</name>
    <name type="common">Walking stick</name>
    <dbReference type="NCBI Taxonomy" id="629358"/>
    <lineage>
        <taxon>Eukaryota</taxon>
        <taxon>Metazoa</taxon>
        <taxon>Ecdysozoa</taxon>
        <taxon>Arthropoda</taxon>
        <taxon>Hexapoda</taxon>
        <taxon>Insecta</taxon>
        <taxon>Pterygota</taxon>
        <taxon>Neoptera</taxon>
        <taxon>Polyneoptera</taxon>
        <taxon>Phasmatodea</taxon>
        <taxon>Timematodea</taxon>
        <taxon>Timematoidea</taxon>
        <taxon>Timematidae</taxon>
        <taxon>Timema</taxon>
    </lineage>
</organism>